<evidence type="ECO:0000256" key="1">
    <source>
        <dbReference type="SAM" id="MobiDB-lite"/>
    </source>
</evidence>
<accession>A0AAD7RWP3</accession>
<keyword evidence="4" id="KW-1185">Reference proteome</keyword>
<organism evidence="3 4">
    <name type="scientific">Aldrovandia affinis</name>
    <dbReference type="NCBI Taxonomy" id="143900"/>
    <lineage>
        <taxon>Eukaryota</taxon>
        <taxon>Metazoa</taxon>
        <taxon>Chordata</taxon>
        <taxon>Craniata</taxon>
        <taxon>Vertebrata</taxon>
        <taxon>Euteleostomi</taxon>
        <taxon>Actinopterygii</taxon>
        <taxon>Neopterygii</taxon>
        <taxon>Teleostei</taxon>
        <taxon>Notacanthiformes</taxon>
        <taxon>Halosauridae</taxon>
        <taxon>Aldrovandia</taxon>
    </lineage>
</organism>
<protein>
    <recommendedName>
        <fullName evidence="5">Transmembrane protein</fullName>
    </recommendedName>
</protein>
<feature type="transmembrane region" description="Helical" evidence="2">
    <location>
        <begin position="317"/>
        <end position="333"/>
    </location>
</feature>
<feature type="transmembrane region" description="Helical" evidence="2">
    <location>
        <begin position="137"/>
        <end position="160"/>
    </location>
</feature>
<comment type="caution">
    <text evidence="3">The sequence shown here is derived from an EMBL/GenBank/DDBJ whole genome shotgun (WGS) entry which is preliminary data.</text>
</comment>
<feature type="region of interest" description="Disordered" evidence="1">
    <location>
        <begin position="23"/>
        <end position="78"/>
    </location>
</feature>
<reference evidence="3" key="1">
    <citation type="journal article" date="2023" name="Science">
        <title>Genome structures resolve the early diversification of teleost fishes.</title>
        <authorList>
            <person name="Parey E."/>
            <person name="Louis A."/>
            <person name="Montfort J."/>
            <person name="Bouchez O."/>
            <person name="Roques C."/>
            <person name="Iampietro C."/>
            <person name="Lluch J."/>
            <person name="Castinel A."/>
            <person name="Donnadieu C."/>
            <person name="Desvignes T."/>
            <person name="Floi Bucao C."/>
            <person name="Jouanno E."/>
            <person name="Wen M."/>
            <person name="Mejri S."/>
            <person name="Dirks R."/>
            <person name="Jansen H."/>
            <person name="Henkel C."/>
            <person name="Chen W.J."/>
            <person name="Zahm M."/>
            <person name="Cabau C."/>
            <person name="Klopp C."/>
            <person name="Thompson A.W."/>
            <person name="Robinson-Rechavi M."/>
            <person name="Braasch I."/>
            <person name="Lecointre G."/>
            <person name="Bobe J."/>
            <person name="Postlethwait J.H."/>
            <person name="Berthelot C."/>
            <person name="Roest Crollius H."/>
            <person name="Guiguen Y."/>
        </authorList>
    </citation>
    <scope>NUCLEOTIDE SEQUENCE</scope>
    <source>
        <strain evidence="3">NC1722</strain>
    </source>
</reference>
<dbReference type="EMBL" id="JAINUG010000153">
    <property type="protein sequence ID" value="KAJ8391764.1"/>
    <property type="molecule type" value="Genomic_DNA"/>
</dbReference>
<feature type="transmembrane region" description="Helical" evidence="2">
    <location>
        <begin position="287"/>
        <end position="305"/>
    </location>
</feature>
<keyword evidence="2" id="KW-1133">Transmembrane helix</keyword>
<keyword evidence="2" id="KW-0812">Transmembrane</keyword>
<evidence type="ECO:0000313" key="4">
    <source>
        <dbReference type="Proteomes" id="UP001221898"/>
    </source>
</evidence>
<gene>
    <name evidence="3" type="ORF">AAFF_G00085360</name>
</gene>
<evidence type="ECO:0000256" key="2">
    <source>
        <dbReference type="SAM" id="Phobius"/>
    </source>
</evidence>
<sequence>MLTSKSGSRSSYSRRLTLAQQQLARFTDSRSSRSRRRVPRQQLATFTDSQSRRRRRVPRQQLDRFNSGRSRPKRETPEEGLYMELGEDCLGHRMDWRETLPHTERTLVRKRPGWFRRKCPAVFGAFHSEAWKSLAPVVYLGAVLSAVVIYSMINKLYGFLAQIFIPQYRYPYLVPLAFTQVVLTLLALSTLHALRCVTLAPYSLRLGERLLVPYFLAVCDVGWTHILGRLRAGVVGFIFSHDSHLPSSGDLYFLVRLLLHSLSLSWLAKVGEAEKGGARERVPVLDIYFSLTVNKSLVLGFLCLLHPDGPRMLRDGSWHSLLFLGYLLGLMLLGSLQRLLLGVAAMHYSPVAAALLTSAHDLAKPFSSLL</sequence>
<feature type="transmembrane region" description="Helical" evidence="2">
    <location>
        <begin position="172"/>
        <end position="194"/>
    </location>
</feature>
<evidence type="ECO:0008006" key="5">
    <source>
        <dbReference type="Google" id="ProtNLM"/>
    </source>
</evidence>
<dbReference type="Proteomes" id="UP001221898">
    <property type="component" value="Unassembled WGS sequence"/>
</dbReference>
<keyword evidence="2" id="KW-0472">Membrane</keyword>
<dbReference type="AlphaFoldDB" id="A0AAD7RWP3"/>
<name>A0AAD7RWP3_9TELE</name>
<proteinExistence type="predicted"/>
<evidence type="ECO:0000313" key="3">
    <source>
        <dbReference type="EMBL" id="KAJ8391764.1"/>
    </source>
</evidence>